<dbReference type="GO" id="GO:0003723">
    <property type="term" value="F:RNA binding"/>
    <property type="evidence" value="ECO:0007669"/>
    <property type="project" value="InterPro"/>
</dbReference>
<dbReference type="EMBL" id="CADCUO010000214">
    <property type="protein sequence ID" value="CAA9414568.1"/>
    <property type="molecule type" value="Genomic_DNA"/>
</dbReference>
<reference evidence="4" key="1">
    <citation type="submission" date="2020-02" db="EMBL/GenBank/DDBJ databases">
        <authorList>
            <person name="Meier V. D."/>
        </authorList>
    </citation>
    <scope>NUCLEOTIDE SEQUENCE</scope>
    <source>
        <strain evidence="4">AVDCRST_MAG75</strain>
    </source>
</reference>
<dbReference type="PIRSF" id="PIRSF036625">
    <property type="entry name" value="GAF_ANTAR"/>
    <property type="match status" value="1"/>
</dbReference>
<dbReference type="InterPro" id="IPR036388">
    <property type="entry name" value="WH-like_DNA-bd_sf"/>
</dbReference>
<dbReference type="Pfam" id="PF13185">
    <property type="entry name" value="GAF_2"/>
    <property type="match status" value="1"/>
</dbReference>
<dbReference type="Pfam" id="PF03861">
    <property type="entry name" value="ANTAR"/>
    <property type="match status" value="1"/>
</dbReference>
<dbReference type="InterPro" id="IPR003018">
    <property type="entry name" value="GAF"/>
</dbReference>
<name>A0A6J4PJG7_9ACTN</name>
<dbReference type="Gene3D" id="3.30.450.40">
    <property type="match status" value="1"/>
</dbReference>
<evidence type="ECO:0000259" key="3">
    <source>
        <dbReference type="PROSITE" id="PS50921"/>
    </source>
</evidence>
<protein>
    <recommendedName>
        <fullName evidence="3">ANTAR domain-containing protein</fullName>
    </recommendedName>
</protein>
<gene>
    <name evidence="4" type="ORF">AVDCRST_MAG75-3010</name>
</gene>
<dbReference type="InterPro" id="IPR005561">
    <property type="entry name" value="ANTAR"/>
</dbReference>
<proteinExistence type="predicted"/>
<organism evidence="4">
    <name type="scientific">uncultured Propionibacteriaceae bacterium</name>
    <dbReference type="NCBI Taxonomy" id="257457"/>
    <lineage>
        <taxon>Bacteria</taxon>
        <taxon>Bacillati</taxon>
        <taxon>Actinomycetota</taxon>
        <taxon>Actinomycetes</taxon>
        <taxon>Propionibacteriales</taxon>
        <taxon>Propionibacteriaceae</taxon>
        <taxon>environmental samples</taxon>
    </lineage>
</organism>
<dbReference type="AlphaFoldDB" id="A0A6J4PJG7"/>
<dbReference type="PROSITE" id="PS50921">
    <property type="entry name" value="ANTAR"/>
    <property type="match status" value="1"/>
</dbReference>
<dbReference type="InterPro" id="IPR012074">
    <property type="entry name" value="GAF_ANTAR"/>
</dbReference>
<evidence type="ECO:0000256" key="1">
    <source>
        <dbReference type="ARBA" id="ARBA00023015"/>
    </source>
</evidence>
<feature type="domain" description="ANTAR" evidence="3">
    <location>
        <begin position="172"/>
        <end position="233"/>
    </location>
</feature>
<evidence type="ECO:0000256" key="2">
    <source>
        <dbReference type="ARBA" id="ARBA00023163"/>
    </source>
</evidence>
<keyword evidence="1" id="KW-0805">Transcription regulation</keyword>
<dbReference type="SMART" id="SM01012">
    <property type="entry name" value="ANTAR"/>
    <property type="match status" value="1"/>
</dbReference>
<dbReference type="Gene3D" id="1.10.10.10">
    <property type="entry name" value="Winged helix-like DNA-binding domain superfamily/Winged helix DNA-binding domain"/>
    <property type="match status" value="1"/>
</dbReference>
<dbReference type="InterPro" id="IPR029016">
    <property type="entry name" value="GAF-like_dom_sf"/>
</dbReference>
<dbReference type="SUPFAM" id="SSF55781">
    <property type="entry name" value="GAF domain-like"/>
    <property type="match status" value="1"/>
</dbReference>
<sequence>MVTSDSPPPAVVRDGLLLVSDLAGSRQRLQPVLDLATVIAAESIPTAAGAGISLIDENGTKTSTASTHPLVAVADDRQYELGEGPCLTSWAENAVVRIDDLDADGRWPRWADAARALHLRSVLSAPVVTPHRTAGALKVYSDQPYAFDRAVEHLLLRFAEQSGILVGALQSLQSAEVYSETIKAGLRSRQLIAAAQGVLVERHQLTPEQAFLRLTEDARRNGHTVADEAATLLPGW</sequence>
<accession>A0A6J4PJG7</accession>
<evidence type="ECO:0000313" key="4">
    <source>
        <dbReference type="EMBL" id="CAA9414568.1"/>
    </source>
</evidence>
<dbReference type="SMART" id="SM00065">
    <property type="entry name" value="GAF"/>
    <property type="match status" value="1"/>
</dbReference>
<keyword evidence="2" id="KW-0804">Transcription</keyword>